<accession>A0A1G8LM22</accession>
<reference evidence="2 3" key="1">
    <citation type="submission" date="2016-10" db="EMBL/GenBank/DDBJ databases">
        <authorList>
            <person name="de Groot N.N."/>
        </authorList>
    </citation>
    <scope>NUCLEOTIDE SEQUENCE [LARGE SCALE GENOMIC DNA]</scope>
    <source>
        <strain evidence="2 3">DSM 21771</strain>
    </source>
</reference>
<gene>
    <name evidence="2" type="ORF">SAMN04488123_103141</name>
</gene>
<proteinExistence type="predicted"/>
<dbReference type="Pfam" id="PF13546">
    <property type="entry name" value="DDE_5"/>
    <property type="match status" value="1"/>
</dbReference>
<evidence type="ECO:0000259" key="1">
    <source>
        <dbReference type="Pfam" id="PF13546"/>
    </source>
</evidence>
<dbReference type="EMBL" id="FNEN01000003">
    <property type="protein sequence ID" value="SDI56270.1"/>
    <property type="molecule type" value="Genomic_DNA"/>
</dbReference>
<evidence type="ECO:0000313" key="2">
    <source>
        <dbReference type="EMBL" id="SDI56270.1"/>
    </source>
</evidence>
<feature type="domain" description="Transposase IS701-like DDE" evidence="1">
    <location>
        <begin position="24"/>
        <end position="129"/>
    </location>
</feature>
<dbReference type="InterPro" id="IPR038721">
    <property type="entry name" value="IS701-like_DDE_dom"/>
</dbReference>
<evidence type="ECO:0000313" key="3">
    <source>
        <dbReference type="Proteomes" id="UP000198853"/>
    </source>
</evidence>
<sequence length="194" mass="22780">MKVYPIFRRLTILMLKYINAILCEFRPCFTREKTYHWFVIVIMGLMLRSDHLGVTSVMRDLLLPAQRYETLMHFFRSTAWSLESLRLKWLEVVKRIAPLFRLNGRVALVGDGMKLGKEARHMPGVKKLHQESENSSKVAYIFGPFIWCHRRSHGERAEMVLLAIVHEPPRWGENHFRLERSLIVAAGFICRADD</sequence>
<dbReference type="Proteomes" id="UP000198853">
    <property type="component" value="Unassembled WGS sequence"/>
</dbReference>
<dbReference type="AlphaFoldDB" id="A0A1G8LM22"/>
<keyword evidence="3" id="KW-1185">Reference proteome</keyword>
<protein>
    <recommendedName>
        <fullName evidence="1">Transposase IS701-like DDE domain-containing protein</fullName>
    </recommendedName>
</protein>
<organism evidence="2 3">
    <name type="scientific">Natribacillus halophilus</name>
    <dbReference type="NCBI Taxonomy" id="549003"/>
    <lineage>
        <taxon>Bacteria</taxon>
        <taxon>Bacillati</taxon>
        <taxon>Bacillota</taxon>
        <taxon>Bacilli</taxon>
        <taxon>Bacillales</taxon>
        <taxon>Bacillaceae</taxon>
        <taxon>Natribacillus</taxon>
    </lineage>
</organism>
<name>A0A1G8LM22_9BACI</name>